<evidence type="ECO:0000256" key="1">
    <source>
        <dbReference type="SAM" id="Phobius"/>
    </source>
</evidence>
<dbReference type="AlphaFoldDB" id="A0A9W9TT16"/>
<keyword evidence="1" id="KW-1133">Transmembrane helix</keyword>
<organism evidence="2 3">
    <name type="scientific">Penicillium citrinum</name>
    <dbReference type="NCBI Taxonomy" id="5077"/>
    <lineage>
        <taxon>Eukaryota</taxon>
        <taxon>Fungi</taxon>
        <taxon>Dikarya</taxon>
        <taxon>Ascomycota</taxon>
        <taxon>Pezizomycotina</taxon>
        <taxon>Eurotiomycetes</taxon>
        <taxon>Eurotiomycetidae</taxon>
        <taxon>Eurotiales</taxon>
        <taxon>Aspergillaceae</taxon>
        <taxon>Penicillium</taxon>
    </lineage>
</organism>
<evidence type="ECO:0000313" key="3">
    <source>
        <dbReference type="Proteomes" id="UP001147733"/>
    </source>
</evidence>
<keyword evidence="1" id="KW-0472">Membrane</keyword>
<dbReference type="GeneID" id="81380033"/>
<keyword evidence="1" id="KW-0812">Transmembrane</keyword>
<accession>A0A9W9TT16</accession>
<gene>
    <name evidence="2" type="ORF">N7469_001946</name>
</gene>
<keyword evidence="3" id="KW-1185">Reference proteome</keyword>
<comment type="caution">
    <text evidence="2">The sequence shown here is derived from an EMBL/GenBank/DDBJ whole genome shotgun (WGS) entry which is preliminary data.</text>
</comment>
<name>A0A9W9TT16_PENCI</name>
<evidence type="ECO:0000313" key="2">
    <source>
        <dbReference type="EMBL" id="KAJ5240355.1"/>
    </source>
</evidence>
<reference evidence="2" key="2">
    <citation type="journal article" date="2023" name="IMA Fungus">
        <title>Comparative genomic study of the Penicillium genus elucidates a diverse pangenome and 15 lateral gene transfer events.</title>
        <authorList>
            <person name="Petersen C."/>
            <person name="Sorensen T."/>
            <person name="Nielsen M.R."/>
            <person name="Sondergaard T.E."/>
            <person name="Sorensen J.L."/>
            <person name="Fitzpatrick D.A."/>
            <person name="Frisvad J.C."/>
            <person name="Nielsen K.L."/>
        </authorList>
    </citation>
    <scope>NUCLEOTIDE SEQUENCE</scope>
    <source>
        <strain evidence="2">IBT 23319</strain>
    </source>
</reference>
<proteinExistence type="predicted"/>
<protein>
    <submittedName>
        <fullName evidence="2">Uncharacterized protein</fullName>
    </submittedName>
</protein>
<reference evidence="2" key="1">
    <citation type="submission" date="2022-11" db="EMBL/GenBank/DDBJ databases">
        <authorList>
            <person name="Petersen C."/>
        </authorList>
    </citation>
    <scope>NUCLEOTIDE SEQUENCE</scope>
    <source>
        <strain evidence="2">IBT 23319</strain>
    </source>
</reference>
<dbReference type="EMBL" id="JAPQKT010000002">
    <property type="protein sequence ID" value="KAJ5240355.1"/>
    <property type="molecule type" value="Genomic_DNA"/>
</dbReference>
<sequence>MESRVTMTIGRRQHGVEMMWIDRVIEYIEINIGPRVVMESIARRHFLGLGSILRCVLVRFDLLCHGGRKRDQLVENLLMFDPWHVGLEVGAGLIQLLLQGQLLLLQGLDVVMGLLQIHIEPSCLCMKLSLLMIELAIFIGSFQAFLLKL</sequence>
<feature type="transmembrane region" description="Helical" evidence="1">
    <location>
        <begin position="128"/>
        <end position="147"/>
    </location>
</feature>
<dbReference type="Proteomes" id="UP001147733">
    <property type="component" value="Unassembled WGS sequence"/>
</dbReference>
<dbReference type="RefSeq" id="XP_056503360.1">
    <property type="nucleotide sequence ID" value="XM_056640866.1"/>
</dbReference>